<protein>
    <submittedName>
        <fullName evidence="2">Uncharacterized protein</fullName>
    </submittedName>
</protein>
<dbReference type="Proteomes" id="UP001158067">
    <property type="component" value="Unassembled WGS sequence"/>
</dbReference>
<sequence>MAHGGCRRFEKVGSSSTLQNANRSRKQQLRQSENTKYQPIRYRTPFPDTIQKWDRVDKTLAITLGHGEITGKRPL</sequence>
<evidence type="ECO:0000313" key="2">
    <source>
        <dbReference type="EMBL" id="SMP76032.1"/>
    </source>
</evidence>
<name>A0ABY1QP40_9BACT</name>
<evidence type="ECO:0000256" key="1">
    <source>
        <dbReference type="SAM" id="MobiDB-lite"/>
    </source>
</evidence>
<keyword evidence="3" id="KW-1185">Reference proteome</keyword>
<organism evidence="2 3">
    <name type="scientific">Neorhodopirellula lusitana</name>
    <dbReference type="NCBI Taxonomy" id="445327"/>
    <lineage>
        <taxon>Bacteria</taxon>
        <taxon>Pseudomonadati</taxon>
        <taxon>Planctomycetota</taxon>
        <taxon>Planctomycetia</taxon>
        <taxon>Pirellulales</taxon>
        <taxon>Pirellulaceae</taxon>
        <taxon>Neorhodopirellula</taxon>
    </lineage>
</organism>
<accession>A0ABY1QP40</accession>
<proteinExistence type="predicted"/>
<evidence type="ECO:0000313" key="3">
    <source>
        <dbReference type="Proteomes" id="UP001158067"/>
    </source>
</evidence>
<gene>
    <name evidence="2" type="ORF">SAMN06265222_12066</name>
</gene>
<comment type="caution">
    <text evidence="2">The sequence shown here is derived from an EMBL/GenBank/DDBJ whole genome shotgun (WGS) entry which is preliminary data.</text>
</comment>
<feature type="compositionally biased region" description="Polar residues" evidence="1">
    <location>
        <begin position="13"/>
        <end position="22"/>
    </location>
</feature>
<dbReference type="EMBL" id="FXUG01000020">
    <property type="protein sequence ID" value="SMP76032.1"/>
    <property type="molecule type" value="Genomic_DNA"/>
</dbReference>
<feature type="region of interest" description="Disordered" evidence="1">
    <location>
        <begin position="1"/>
        <end position="41"/>
    </location>
</feature>
<reference evidence="2 3" key="1">
    <citation type="submission" date="2017-05" db="EMBL/GenBank/DDBJ databases">
        <authorList>
            <person name="Varghese N."/>
            <person name="Submissions S."/>
        </authorList>
    </citation>
    <scope>NUCLEOTIDE SEQUENCE [LARGE SCALE GENOMIC DNA]</scope>
    <source>
        <strain evidence="2 3">DSM 25457</strain>
    </source>
</reference>